<evidence type="ECO:0000259" key="2">
    <source>
        <dbReference type="Pfam" id="PF20789"/>
    </source>
</evidence>
<name>A0ABR3F6Y3_9AGAR</name>
<evidence type="ECO:0000313" key="4">
    <source>
        <dbReference type="Proteomes" id="UP001465976"/>
    </source>
</evidence>
<protein>
    <recommendedName>
        <fullName evidence="5">Thioesterase family protein</fullName>
    </recommendedName>
</protein>
<evidence type="ECO:0000313" key="3">
    <source>
        <dbReference type="EMBL" id="KAL0571006.1"/>
    </source>
</evidence>
<feature type="domain" description="Acyl-CoA thioesterase-like C-terminal" evidence="2">
    <location>
        <begin position="157"/>
        <end position="315"/>
    </location>
</feature>
<dbReference type="SUPFAM" id="SSF54637">
    <property type="entry name" value="Thioesterase/thiol ester dehydrase-isomerase"/>
    <property type="match status" value="2"/>
</dbReference>
<dbReference type="InterPro" id="IPR049449">
    <property type="entry name" value="TesB_ACOT8-like_N"/>
</dbReference>
<reference evidence="3 4" key="1">
    <citation type="submission" date="2024-02" db="EMBL/GenBank/DDBJ databases">
        <title>A draft genome for the cacao thread blight pathogen Marasmius crinis-equi.</title>
        <authorList>
            <person name="Cohen S.P."/>
            <person name="Baruah I.K."/>
            <person name="Amoako-Attah I."/>
            <person name="Bukari Y."/>
            <person name="Meinhardt L.W."/>
            <person name="Bailey B.A."/>
        </authorList>
    </citation>
    <scope>NUCLEOTIDE SEQUENCE [LARGE SCALE GENOMIC DNA]</scope>
    <source>
        <strain evidence="3 4">GH-76</strain>
    </source>
</reference>
<dbReference type="InterPro" id="IPR029069">
    <property type="entry name" value="HotDog_dom_sf"/>
</dbReference>
<gene>
    <name evidence="3" type="ORF">V5O48_010953</name>
</gene>
<evidence type="ECO:0000259" key="1">
    <source>
        <dbReference type="Pfam" id="PF13622"/>
    </source>
</evidence>
<feature type="domain" description="Acyl-CoA thioesterase-like N-terminal HotDog" evidence="1">
    <location>
        <begin position="25"/>
        <end position="111"/>
    </location>
</feature>
<organism evidence="3 4">
    <name type="scientific">Marasmius crinis-equi</name>
    <dbReference type="NCBI Taxonomy" id="585013"/>
    <lineage>
        <taxon>Eukaryota</taxon>
        <taxon>Fungi</taxon>
        <taxon>Dikarya</taxon>
        <taxon>Basidiomycota</taxon>
        <taxon>Agaricomycotina</taxon>
        <taxon>Agaricomycetes</taxon>
        <taxon>Agaricomycetidae</taxon>
        <taxon>Agaricales</taxon>
        <taxon>Marasmiineae</taxon>
        <taxon>Marasmiaceae</taxon>
        <taxon>Marasmius</taxon>
    </lineage>
</organism>
<dbReference type="InterPro" id="IPR042171">
    <property type="entry name" value="Acyl-CoA_hotdog"/>
</dbReference>
<dbReference type="Pfam" id="PF13622">
    <property type="entry name" value="4HBT_3"/>
    <property type="match status" value="1"/>
</dbReference>
<keyword evidence="4" id="KW-1185">Reference proteome</keyword>
<dbReference type="PANTHER" id="PTHR38110">
    <property type="entry name" value="CHROMOSOME 23, WHOLE GENOME SHOTGUN SEQUENCE"/>
    <property type="match status" value="1"/>
</dbReference>
<sequence>MTSILKDQINLERIASHTYTVSYHVDWTLGSVLHGGSVAAVVHHAAATHLTTTLAAQNQPDILTLHYEFLRGCERCDSTITVVDLKLGASTSTFQLQLSQNGQTKVIALATSTNFDKPVGPTLSTDWNLHPTPQPVPNFDKVLGYQPDEHWLPAHLAGEVIPFTRRMLVLNPRDGFPIDGICDAWYTFLGKERMDATHLALMADYIPSMSDTLLNNGGLYDARNTFRQVAQWAEKNPGVPAELTNTLKDAMQASIFGYTLTLDIEFKRRLPKEGLQWIFQRAATRMLRDGRMDLDVTICDERMELLCLSRQVVLVLDAQRKFGGGKAKPAL</sequence>
<dbReference type="InterPro" id="IPR052389">
    <property type="entry name" value="Sec_Metab_Biosynth-Assoc"/>
</dbReference>
<proteinExistence type="predicted"/>
<dbReference type="EMBL" id="JBAHYK010000840">
    <property type="protein sequence ID" value="KAL0571006.1"/>
    <property type="molecule type" value="Genomic_DNA"/>
</dbReference>
<accession>A0ABR3F6Y3</accession>
<dbReference type="Pfam" id="PF20789">
    <property type="entry name" value="4HBT_3C"/>
    <property type="match status" value="1"/>
</dbReference>
<comment type="caution">
    <text evidence="3">The sequence shown here is derived from an EMBL/GenBank/DDBJ whole genome shotgun (WGS) entry which is preliminary data.</text>
</comment>
<dbReference type="PANTHER" id="PTHR38110:SF4">
    <property type="entry name" value="THIOESTERASE-LIKE SUPERFAMILY-DOMAIN-CONTAINING PROTEIN"/>
    <property type="match status" value="1"/>
</dbReference>
<evidence type="ECO:0008006" key="5">
    <source>
        <dbReference type="Google" id="ProtNLM"/>
    </source>
</evidence>
<dbReference type="Proteomes" id="UP001465976">
    <property type="component" value="Unassembled WGS sequence"/>
</dbReference>
<dbReference type="InterPro" id="IPR049450">
    <property type="entry name" value="ACOT8-like_C"/>
</dbReference>
<dbReference type="Gene3D" id="2.40.160.210">
    <property type="entry name" value="Acyl-CoA thioesterase, double hotdog domain"/>
    <property type="match status" value="2"/>
</dbReference>